<evidence type="ECO:0000256" key="2">
    <source>
        <dbReference type="ARBA" id="ARBA00022722"/>
    </source>
</evidence>
<accession>A0A382FX19</accession>
<dbReference type="Pfam" id="PF08340">
    <property type="entry name" value="YicC-like_C"/>
    <property type="match status" value="1"/>
</dbReference>
<dbReference type="InterPro" id="IPR013527">
    <property type="entry name" value="YicC-like_N"/>
</dbReference>
<feature type="domain" description="Endoribonuclease YicC-like N-terminal" evidence="6">
    <location>
        <begin position="2"/>
        <end position="150"/>
    </location>
</feature>
<keyword evidence="2" id="KW-0540">Nuclease</keyword>
<dbReference type="InterPro" id="IPR013551">
    <property type="entry name" value="YicC-like_C"/>
</dbReference>
<dbReference type="EMBL" id="UINC01052156">
    <property type="protein sequence ID" value="SVB67162.1"/>
    <property type="molecule type" value="Genomic_DNA"/>
</dbReference>
<reference evidence="8" key="1">
    <citation type="submission" date="2018-05" db="EMBL/GenBank/DDBJ databases">
        <authorList>
            <person name="Lanie J.A."/>
            <person name="Ng W.-L."/>
            <person name="Kazmierczak K.M."/>
            <person name="Andrzejewski T.M."/>
            <person name="Davidsen T.M."/>
            <person name="Wayne K.J."/>
            <person name="Tettelin H."/>
            <person name="Glass J.I."/>
            <person name="Rusch D."/>
            <person name="Podicherti R."/>
            <person name="Tsui H.-C.T."/>
            <person name="Winkler M.E."/>
        </authorList>
    </citation>
    <scope>NUCLEOTIDE SEQUENCE</scope>
</reference>
<evidence type="ECO:0000256" key="3">
    <source>
        <dbReference type="ARBA" id="ARBA00022759"/>
    </source>
</evidence>
<organism evidence="8">
    <name type="scientific">marine metagenome</name>
    <dbReference type="NCBI Taxonomy" id="408172"/>
    <lineage>
        <taxon>unclassified sequences</taxon>
        <taxon>metagenomes</taxon>
        <taxon>ecological metagenomes</taxon>
    </lineage>
</organism>
<name>A0A382FX19_9ZZZZ</name>
<keyword evidence="3" id="KW-0255">Endonuclease</keyword>
<evidence type="ECO:0000259" key="7">
    <source>
        <dbReference type="Pfam" id="PF08340"/>
    </source>
</evidence>
<sequence length="286" mass="33170">MIKSMTGFGRGSAGRLKDNINVEIRTINSRFFELKIRGITLEPTLEVKVKDHVRDFIRRGNVHLLIEFNNLQDGPAMTFNKDRFEKIRAILKEIHIEYGQRLNLSDIISTHDLLSLADLETIKTGNLMKAIDFSLNQVNEMRIREGERIQDDILKRLNNLTDLLGKIENSNKQYSSDRHESLQEKINTLLGDQSLDKNRLIQEVAYFIERADITEEIVRTRSHFSQFRSYLDLEEPVGKRLNFLIQEIGREVNTIGSKSPMTEMTNCVVEIKDGLEKIREQVQNIL</sequence>
<dbReference type="NCBIfam" id="TIGR00255">
    <property type="entry name" value="YicC/YloC family endoribonuclease"/>
    <property type="match status" value="1"/>
</dbReference>
<comment type="cofactor">
    <cofactor evidence="1">
        <name>a divalent metal cation</name>
        <dbReference type="ChEBI" id="CHEBI:60240"/>
    </cofactor>
</comment>
<dbReference type="GO" id="GO:0004521">
    <property type="term" value="F:RNA endonuclease activity"/>
    <property type="evidence" value="ECO:0007669"/>
    <property type="project" value="InterPro"/>
</dbReference>
<keyword evidence="4" id="KW-0378">Hydrolase</keyword>
<feature type="domain" description="Endoribonuclease YicC-like C-terminal" evidence="7">
    <location>
        <begin position="167"/>
        <end position="285"/>
    </location>
</feature>
<dbReference type="InterPro" id="IPR005229">
    <property type="entry name" value="YicC/YloC-like"/>
</dbReference>
<dbReference type="GO" id="GO:0016787">
    <property type="term" value="F:hydrolase activity"/>
    <property type="evidence" value="ECO:0007669"/>
    <property type="project" value="UniProtKB-KW"/>
</dbReference>
<evidence type="ECO:0000256" key="5">
    <source>
        <dbReference type="ARBA" id="ARBA00035648"/>
    </source>
</evidence>
<gene>
    <name evidence="8" type="ORF">METZ01_LOCUS220016</name>
</gene>
<dbReference type="PANTHER" id="PTHR30636">
    <property type="entry name" value="UPF0701 PROTEIN YICC"/>
    <property type="match status" value="1"/>
</dbReference>
<protein>
    <recommendedName>
        <fullName evidence="9">YicC family protein</fullName>
    </recommendedName>
</protein>
<evidence type="ECO:0008006" key="9">
    <source>
        <dbReference type="Google" id="ProtNLM"/>
    </source>
</evidence>
<evidence type="ECO:0000313" key="8">
    <source>
        <dbReference type="EMBL" id="SVB67162.1"/>
    </source>
</evidence>
<evidence type="ECO:0000256" key="4">
    <source>
        <dbReference type="ARBA" id="ARBA00022801"/>
    </source>
</evidence>
<dbReference type="PANTHER" id="PTHR30636:SF3">
    <property type="entry name" value="UPF0701 PROTEIN YICC"/>
    <property type="match status" value="1"/>
</dbReference>
<proteinExistence type="inferred from homology"/>
<dbReference type="Pfam" id="PF03755">
    <property type="entry name" value="YicC-like_N"/>
    <property type="match status" value="1"/>
</dbReference>
<evidence type="ECO:0000256" key="1">
    <source>
        <dbReference type="ARBA" id="ARBA00001968"/>
    </source>
</evidence>
<comment type="similarity">
    <text evidence="5">Belongs to the YicC/YloC family.</text>
</comment>
<evidence type="ECO:0000259" key="6">
    <source>
        <dbReference type="Pfam" id="PF03755"/>
    </source>
</evidence>
<dbReference type="AlphaFoldDB" id="A0A382FX19"/>